<dbReference type="InterPro" id="IPR027417">
    <property type="entry name" value="P-loop_NTPase"/>
</dbReference>
<dbReference type="Proteomes" id="UP000317178">
    <property type="component" value="Chromosome"/>
</dbReference>
<evidence type="ECO:0000313" key="8">
    <source>
        <dbReference type="Proteomes" id="UP000317178"/>
    </source>
</evidence>
<dbReference type="Gene3D" id="3.40.50.300">
    <property type="entry name" value="P-loop containing nucleotide triphosphate hydrolases"/>
    <property type="match status" value="1"/>
</dbReference>
<dbReference type="PROSITE" id="PS00211">
    <property type="entry name" value="ABC_TRANSPORTER_1"/>
    <property type="match status" value="1"/>
</dbReference>
<dbReference type="Pfam" id="PF00005">
    <property type="entry name" value="ABC_tran"/>
    <property type="match status" value="1"/>
</dbReference>
<evidence type="ECO:0000256" key="4">
    <source>
        <dbReference type="ARBA" id="ARBA00022967"/>
    </source>
</evidence>
<dbReference type="SMART" id="SM00382">
    <property type="entry name" value="AAA"/>
    <property type="match status" value="1"/>
</dbReference>
<evidence type="ECO:0000259" key="6">
    <source>
        <dbReference type="PROSITE" id="PS50893"/>
    </source>
</evidence>
<protein>
    <submittedName>
        <fullName evidence="7">Putative siderophore transport system ATP-binding protein YusV</fullName>
    </submittedName>
</protein>
<keyword evidence="1" id="KW-0813">Transport</keyword>
<comment type="function">
    <text evidence="5">Part of the ABC transporter complex HmuTUV involved in hemin import. Responsible for energy coupling to the transport system.</text>
</comment>
<evidence type="ECO:0000256" key="1">
    <source>
        <dbReference type="ARBA" id="ARBA00022448"/>
    </source>
</evidence>
<dbReference type="AlphaFoldDB" id="A0A518CQH1"/>
<organism evidence="7 8">
    <name type="scientific">Polystyrenella longa</name>
    <dbReference type="NCBI Taxonomy" id="2528007"/>
    <lineage>
        <taxon>Bacteria</taxon>
        <taxon>Pseudomonadati</taxon>
        <taxon>Planctomycetota</taxon>
        <taxon>Planctomycetia</taxon>
        <taxon>Planctomycetales</taxon>
        <taxon>Planctomycetaceae</taxon>
        <taxon>Polystyrenella</taxon>
    </lineage>
</organism>
<dbReference type="InterPro" id="IPR017871">
    <property type="entry name" value="ABC_transporter-like_CS"/>
</dbReference>
<proteinExistence type="predicted"/>
<accession>A0A518CQH1</accession>
<gene>
    <name evidence="7" type="primary">yusV</name>
    <name evidence="7" type="ORF">Pla110_32050</name>
</gene>
<evidence type="ECO:0000256" key="5">
    <source>
        <dbReference type="ARBA" id="ARBA00037066"/>
    </source>
</evidence>
<dbReference type="KEGG" id="plon:Pla110_32050"/>
<keyword evidence="8" id="KW-1185">Reference proteome</keyword>
<sequence length="260" mass="29047">MLKADLLTCAYGNNPILDQISVELIPGEVLVLIGPNGAGKTTLMRALSRLLKPTAGQVLLADEDIWKQKPRDVAQRLALAVQQEQRDWALTLEEAVSLGRSPYKGWTGRMDATDQNIVEEAMAQMGVQELRDREITSLSGGEWRRMILARVLTQQPEILLLDEPTSGLDLKYQYEILTLVRQLAHEKQLTIALTLHDLNQAALYADRIALISKRNIVAIGKPDEVLTPAIIEQAYEVEVQVLRHPEHQTPLVVPLGTRSR</sequence>
<evidence type="ECO:0000256" key="2">
    <source>
        <dbReference type="ARBA" id="ARBA00022741"/>
    </source>
</evidence>
<dbReference type="InterPro" id="IPR003439">
    <property type="entry name" value="ABC_transporter-like_ATP-bd"/>
</dbReference>
<name>A0A518CQH1_9PLAN</name>
<keyword evidence="3 7" id="KW-0067">ATP-binding</keyword>
<feature type="domain" description="ABC transporter" evidence="6">
    <location>
        <begin position="2"/>
        <end position="238"/>
    </location>
</feature>
<evidence type="ECO:0000256" key="3">
    <source>
        <dbReference type="ARBA" id="ARBA00022840"/>
    </source>
</evidence>
<dbReference type="PANTHER" id="PTHR42794:SF1">
    <property type="entry name" value="HEMIN IMPORT ATP-BINDING PROTEIN HMUV"/>
    <property type="match status" value="1"/>
</dbReference>
<reference evidence="7 8" key="1">
    <citation type="submission" date="2019-02" db="EMBL/GenBank/DDBJ databases">
        <title>Deep-cultivation of Planctomycetes and their phenomic and genomic characterization uncovers novel biology.</title>
        <authorList>
            <person name="Wiegand S."/>
            <person name="Jogler M."/>
            <person name="Boedeker C."/>
            <person name="Pinto D."/>
            <person name="Vollmers J."/>
            <person name="Rivas-Marin E."/>
            <person name="Kohn T."/>
            <person name="Peeters S.H."/>
            <person name="Heuer A."/>
            <person name="Rast P."/>
            <person name="Oberbeckmann S."/>
            <person name="Bunk B."/>
            <person name="Jeske O."/>
            <person name="Meyerdierks A."/>
            <person name="Storesund J.E."/>
            <person name="Kallscheuer N."/>
            <person name="Luecker S."/>
            <person name="Lage O.M."/>
            <person name="Pohl T."/>
            <person name="Merkel B.J."/>
            <person name="Hornburger P."/>
            <person name="Mueller R.-W."/>
            <person name="Bruemmer F."/>
            <person name="Labrenz M."/>
            <person name="Spormann A.M."/>
            <person name="Op den Camp H."/>
            <person name="Overmann J."/>
            <person name="Amann R."/>
            <person name="Jetten M.S.M."/>
            <person name="Mascher T."/>
            <person name="Medema M.H."/>
            <person name="Devos D.P."/>
            <person name="Kaster A.-K."/>
            <person name="Ovreas L."/>
            <person name="Rohde M."/>
            <person name="Galperin M.Y."/>
            <person name="Jogler C."/>
        </authorList>
    </citation>
    <scope>NUCLEOTIDE SEQUENCE [LARGE SCALE GENOMIC DNA]</scope>
    <source>
        <strain evidence="7 8">Pla110</strain>
    </source>
</reference>
<dbReference type="RefSeq" id="WP_197440236.1">
    <property type="nucleotide sequence ID" value="NZ_CP036281.1"/>
</dbReference>
<keyword evidence="2" id="KW-0547">Nucleotide-binding</keyword>
<dbReference type="CDD" id="cd03214">
    <property type="entry name" value="ABC_Iron-Siderophores_B12_Hemin"/>
    <property type="match status" value="1"/>
</dbReference>
<dbReference type="PROSITE" id="PS50893">
    <property type="entry name" value="ABC_TRANSPORTER_2"/>
    <property type="match status" value="1"/>
</dbReference>
<dbReference type="SUPFAM" id="SSF52540">
    <property type="entry name" value="P-loop containing nucleoside triphosphate hydrolases"/>
    <property type="match status" value="1"/>
</dbReference>
<dbReference type="GO" id="GO:0016887">
    <property type="term" value="F:ATP hydrolysis activity"/>
    <property type="evidence" value="ECO:0007669"/>
    <property type="project" value="InterPro"/>
</dbReference>
<dbReference type="GO" id="GO:0005524">
    <property type="term" value="F:ATP binding"/>
    <property type="evidence" value="ECO:0007669"/>
    <property type="project" value="UniProtKB-KW"/>
</dbReference>
<dbReference type="EMBL" id="CP036281">
    <property type="protein sequence ID" value="QDU81463.1"/>
    <property type="molecule type" value="Genomic_DNA"/>
</dbReference>
<dbReference type="InterPro" id="IPR003593">
    <property type="entry name" value="AAA+_ATPase"/>
</dbReference>
<keyword evidence="4" id="KW-1278">Translocase</keyword>
<dbReference type="PANTHER" id="PTHR42794">
    <property type="entry name" value="HEMIN IMPORT ATP-BINDING PROTEIN HMUV"/>
    <property type="match status" value="1"/>
</dbReference>
<dbReference type="FunFam" id="3.40.50.300:FF:000134">
    <property type="entry name" value="Iron-enterobactin ABC transporter ATP-binding protein"/>
    <property type="match status" value="1"/>
</dbReference>
<evidence type="ECO:0000313" key="7">
    <source>
        <dbReference type="EMBL" id="QDU81463.1"/>
    </source>
</evidence>